<proteinExistence type="predicted"/>
<dbReference type="OrthoDB" id="3483430at2"/>
<dbReference type="InterPro" id="IPR045713">
    <property type="entry name" value="DUF6069"/>
</dbReference>
<dbReference type="STRING" id="1993.SAMN04489713_10924"/>
<dbReference type="EMBL" id="FOVH01000009">
    <property type="protein sequence ID" value="SFO73095.1"/>
    <property type="molecule type" value="Genomic_DNA"/>
</dbReference>
<dbReference type="Proteomes" id="UP000183413">
    <property type="component" value="Unassembled WGS sequence"/>
</dbReference>
<feature type="transmembrane region" description="Helical" evidence="1">
    <location>
        <begin position="105"/>
        <end position="124"/>
    </location>
</feature>
<gene>
    <name evidence="2" type="ORF">SAMN04489713_10924</name>
</gene>
<dbReference type="InParanoid" id="A0A1I5JK32"/>
<organism evidence="2 3">
    <name type="scientific">Actinomadura madurae</name>
    <dbReference type="NCBI Taxonomy" id="1993"/>
    <lineage>
        <taxon>Bacteria</taxon>
        <taxon>Bacillati</taxon>
        <taxon>Actinomycetota</taxon>
        <taxon>Actinomycetes</taxon>
        <taxon>Streptosporangiales</taxon>
        <taxon>Thermomonosporaceae</taxon>
        <taxon>Actinomadura</taxon>
    </lineage>
</organism>
<accession>A0A1I5JK32</accession>
<dbReference type="AlphaFoldDB" id="A0A1I5JK32"/>
<protein>
    <submittedName>
        <fullName evidence="2">Uncharacterized protein</fullName>
    </submittedName>
</protein>
<keyword evidence="1" id="KW-0472">Membrane</keyword>
<name>A0A1I5JK32_9ACTN</name>
<sequence length="143" mass="14126">MFAGNRARRALTVAGAAAAALALWALTGPVAGLDPSAETGGQLRTVGAAPVIAGSLIAGLAGWGLLALLERTTARPGRIWTALALAVLVLSLGGPLGSAGDGTSMAVLTGMHLVVAAVLIPGLGRTARAARSTERPEASLSQR</sequence>
<evidence type="ECO:0000313" key="2">
    <source>
        <dbReference type="EMBL" id="SFO73095.1"/>
    </source>
</evidence>
<keyword evidence="1" id="KW-1133">Transmembrane helix</keyword>
<dbReference type="Pfam" id="PF19545">
    <property type="entry name" value="DUF6069"/>
    <property type="match status" value="1"/>
</dbReference>
<feature type="transmembrane region" description="Helical" evidence="1">
    <location>
        <begin position="48"/>
        <end position="68"/>
    </location>
</feature>
<dbReference type="eggNOG" id="ENOG50339R5">
    <property type="taxonomic scope" value="Bacteria"/>
</dbReference>
<evidence type="ECO:0000256" key="1">
    <source>
        <dbReference type="SAM" id="Phobius"/>
    </source>
</evidence>
<keyword evidence="3" id="KW-1185">Reference proteome</keyword>
<keyword evidence="1" id="KW-0812">Transmembrane</keyword>
<dbReference type="RefSeq" id="WP_075022294.1">
    <property type="nucleotide sequence ID" value="NZ_FOVH01000009.1"/>
</dbReference>
<reference evidence="2 3" key="1">
    <citation type="submission" date="2016-10" db="EMBL/GenBank/DDBJ databases">
        <authorList>
            <person name="de Groot N.N."/>
        </authorList>
    </citation>
    <scope>NUCLEOTIDE SEQUENCE [LARGE SCALE GENOMIC DNA]</scope>
    <source>
        <strain evidence="2 3">DSM 43067</strain>
    </source>
</reference>
<evidence type="ECO:0000313" key="3">
    <source>
        <dbReference type="Proteomes" id="UP000183413"/>
    </source>
</evidence>
<feature type="transmembrane region" description="Helical" evidence="1">
    <location>
        <begin position="80"/>
        <end position="99"/>
    </location>
</feature>